<gene>
    <name evidence="2" type="ORF">GH741_12700</name>
</gene>
<reference evidence="2" key="1">
    <citation type="submission" date="2019-11" db="EMBL/GenBank/DDBJ databases">
        <authorList>
            <person name="Li J."/>
        </authorList>
    </citation>
    <scope>NUCLEOTIDE SEQUENCE</scope>
    <source>
        <strain evidence="2">B6B</strain>
    </source>
</reference>
<dbReference type="Proteomes" id="UP000799092">
    <property type="component" value="Unassembled WGS sequence"/>
</dbReference>
<accession>A0A6A8DIB9</accession>
<comment type="caution">
    <text evidence="2">The sequence shown here is derived from an EMBL/GenBank/DDBJ whole genome shotgun (WGS) entry which is preliminary data.</text>
</comment>
<dbReference type="AlphaFoldDB" id="A0A6A8DIB9"/>
<keyword evidence="3" id="KW-1185">Reference proteome</keyword>
<proteinExistence type="predicted"/>
<feature type="transmembrane region" description="Helical" evidence="1">
    <location>
        <begin position="30"/>
        <end position="51"/>
    </location>
</feature>
<keyword evidence="1" id="KW-0812">Transmembrane</keyword>
<dbReference type="EMBL" id="WJNG01000010">
    <property type="protein sequence ID" value="MRH43539.1"/>
    <property type="molecule type" value="Genomic_DNA"/>
</dbReference>
<organism evidence="2 3">
    <name type="scientific">Aquibacillus halophilus</name>
    <dbReference type="NCBI Taxonomy" id="930132"/>
    <lineage>
        <taxon>Bacteria</taxon>
        <taxon>Bacillati</taxon>
        <taxon>Bacillota</taxon>
        <taxon>Bacilli</taxon>
        <taxon>Bacillales</taxon>
        <taxon>Bacillaceae</taxon>
        <taxon>Aquibacillus</taxon>
    </lineage>
</organism>
<sequence>MSNKKLAKLLLVIFMVEFLAINLIDSLYYGVINTLLFGVGIILQLLCFVFIQEVGKGKWFLVNIGLLVLIPLLFIFNLPSTTYEGGKVIVQNEIINDEVTFVSTDYKLIQTTDNSSWFIGDFMYHYEVEVSGEKLFYVVNPTNGSSRQLEEDFFRYDR</sequence>
<protein>
    <submittedName>
        <fullName evidence="2">Uncharacterized protein</fullName>
    </submittedName>
</protein>
<dbReference type="RefSeq" id="WP_153737169.1">
    <property type="nucleotide sequence ID" value="NZ_WJNG01000010.1"/>
</dbReference>
<name>A0A6A8DIB9_9BACI</name>
<evidence type="ECO:0000256" key="1">
    <source>
        <dbReference type="SAM" id="Phobius"/>
    </source>
</evidence>
<evidence type="ECO:0000313" key="3">
    <source>
        <dbReference type="Proteomes" id="UP000799092"/>
    </source>
</evidence>
<dbReference type="OrthoDB" id="2974573at2"/>
<keyword evidence="1" id="KW-0472">Membrane</keyword>
<feature type="transmembrane region" description="Helical" evidence="1">
    <location>
        <begin position="60"/>
        <end position="78"/>
    </location>
</feature>
<feature type="transmembrane region" description="Helical" evidence="1">
    <location>
        <begin position="7"/>
        <end position="24"/>
    </location>
</feature>
<evidence type="ECO:0000313" key="2">
    <source>
        <dbReference type="EMBL" id="MRH43539.1"/>
    </source>
</evidence>
<keyword evidence="1" id="KW-1133">Transmembrane helix</keyword>